<dbReference type="AlphaFoldDB" id="A0A2T9YK46"/>
<name>A0A2T9YK46_9FUNG</name>
<dbReference type="EMBL" id="MBFR01000151">
    <property type="protein sequence ID" value="PVU92711.1"/>
    <property type="molecule type" value="Genomic_DNA"/>
</dbReference>
<sequence length="134" mass="15033">MKCRSETAIACLPAKTFLFDMRVNSVAQSSNTLSTASSRVEIGTTLGNTPMKLLKRDSVGVSQAKADVTITSSNNYQRLVILDTDSQEYNKEKKLKLNQNRHAETTNKDNKSLTLKRIGFVILLQIVPDFIYYK</sequence>
<evidence type="ECO:0000313" key="1">
    <source>
        <dbReference type="EMBL" id="PVU92711.1"/>
    </source>
</evidence>
<comment type="caution">
    <text evidence="1">The sequence shown here is derived from an EMBL/GenBank/DDBJ whole genome shotgun (WGS) entry which is preliminary data.</text>
</comment>
<proteinExistence type="predicted"/>
<reference evidence="1 2" key="1">
    <citation type="journal article" date="2018" name="MBio">
        <title>Comparative Genomics Reveals the Core Gene Toolbox for the Fungus-Insect Symbiosis.</title>
        <authorList>
            <person name="Wang Y."/>
            <person name="Stata M."/>
            <person name="Wang W."/>
            <person name="Stajich J.E."/>
            <person name="White M.M."/>
            <person name="Moncalvo J.M."/>
        </authorList>
    </citation>
    <scope>NUCLEOTIDE SEQUENCE [LARGE SCALE GENOMIC DNA]</scope>
    <source>
        <strain evidence="1 2">SWE-8-4</strain>
    </source>
</reference>
<protein>
    <submittedName>
        <fullName evidence="1">Uncharacterized protein</fullName>
    </submittedName>
</protein>
<gene>
    <name evidence="1" type="ORF">BB561_003667</name>
</gene>
<dbReference type="Proteomes" id="UP000245383">
    <property type="component" value="Unassembled WGS sequence"/>
</dbReference>
<organism evidence="1 2">
    <name type="scientific">Smittium simulii</name>
    <dbReference type="NCBI Taxonomy" id="133385"/>
    <lineage>
        <taxon>Eukaryota</taxon>
        <taxon>Fungi</taxon>
        <taxon>Fungi incertae sedis</taxon>
        <taxon>Zoopagomycota</taxon>
        <taxon>Kickxellomycotina</taxon>
        <taxon>Harpellomycetes</taxon>
        <taxon>Harpellales</taxon>
        <taxon>Legeriomycetaceae</taxon>
        <taxon>Smittium</taxon>
    </lineage>
</organism>
<keyword evidence="2" id="KW-1185">Reference proteome</keyword>
<evidence type="ECO:0000313" key="2">
    <source>
        <dbReference type="Proteomes" id="UP000245383"/>
    </source>
</evidence>
<accession>A0A2T9YK46</accession>